<sequence>MLKLKIVLLVEECRVTTITKSVTDILNGTIKAVESVLPLEITIDKPSLFTQPFTQHSIGVLIGMTGDVRGRIIIDGESFVFGKIGEAMFGMALEGEMLESFAGELGNMIAGNLSTFVSGKGFEMDITPPTVLVGGTKVYGFSKALKLPIQIQNVGELMVVLMIEGS</sequence>
<dbReference type="Pfam" id="PF13690">
    <property type="entry name" value="CheX"/>
    <property type="match status" value="1"/>
</dbReference>
<name>A0ABW6JWG9_9BACI</name>
<dbReference type="InterPro" id="IPR038756">
    <property type="entry name" value="CheX-like"/>
</dbReference>
<organism evidence="3 4">
    <name type="scientific">Cytobacillus mangrovibacter</name>
    <dbReference type="NCBI Taxonomy" id="3299024"/>
    <lineage>
        <taxon>Bacteria</taxon>
        <taxon>Bacillati</taxon>
        <taxon>Bacillota</taxon>
        <taxon>Bacilli</taxon>
        <taxon>Bacillales</taxon>
        <taxon>Bacillaceae</taxon>
        <taxon>Cytobacillus</taxon>
    </lineage>
</organism>
<comment type="caution">
    <text evidence="3">The sequence shown here is derived from an EMBL/GenBank/DDBJ whole genome shotgun (WGS) entry which is preliminary data.</text>
</comment>
<dbReference type="CDD" id="cd17906">
    <property type="entry name" value="CheX"/>
    <property type="match status" value="1"/>
</dbReference>
<dbReference type="RefSeq" id="WP_389216371.1">
    <property type="nucleotide sequence ID" value="NZ_JBIACJ010000002.1"/>
</dbReference>
<dbReference type="InterPro" id="IPR028051">
    <property type="entry name" value="CheX-like_dom"/>
</dbReference>
<dbReference type="InterPro" id="IPR028976">
    <property type="entry name" value="CheC-like_sf"/>
</dbReference>
<dbReference type="PANTHER" id="PTHR39452">
    <property type="entry name" value="CHEY-P PHOSPHATASE CHEX"/>
    <property type="match status" value="1"/>
</dbReference>
<proteinExistence type="predicted"/>
<keyword evidence="1" id="KW-0145">Chemotaxis</keyword>
<reference evidence="3 4" key="1">
    <citation type="submission" date="2024-08" db="EMBL/GenBank/DDBJ databases">
        <title>Two novel Cytobacillus novel species.</title>
        <authorList>
            <person name="Liu G."/>
        </authorList>
    </citation>
    <scope>NUCLEOTIDE SEQUENCE [LARGE SCALE GENOMIC DNA]</scope>
    <source>
        <strain evidence="3 4">FJAT-53684</strain>
    </source>
</reference>
<dbReference type="SUPFAM" id="SSF103039">
    <property type="entry name" value="CheC-like"/>
    <property type="match status" value="1"/>
</dbReference>
<evidence type="ECO:0000313" key="4">
    <source>
        <dbReference type="Proteomes" id="UP001601058"/>
    </source>
</evidence>
<dbReference type="EMBL" id="JBIACJ010000002">
    <property type="protein sequence ID" value="MFE8695737.1"/>
    <property type="molecule type" value="Genomic_DNA"/>
</dbReference>
<dbReference type="Proteomes" id="UP001601058">
    <property type="component" value="Unassembled WGS sequence"/>
</dbReference>
<dbReference type="PANTHER" id="PTHR39452:SF1">
    <property type="entry name" value="CHEY-P PHOSPHATASE CHEX"/>
    <property type="match status" value="1"/>
</dbReference>
<gene>
    <name evidence="3" type="ORF">ACFYKT_05095</name>
</gene>
<evidence type="ECO:0000313" key="3">
    <source>
        <dbReference type="EMBL" id="MFE8695737.1"/>
    </source>
</evidence>
<evidence type="ECO:0000259" key="2">
    <source>
        <dbReference type="Pfam" id="PF13690"/>
    </source>
</evidence>
<keyword evidence="4" id="KW-1185">Reference proteome</keyword>
<evidence type="ECO:0000256" key="1">
    <source>
        <dbReference type="ARBA" id="ARBA00022500"/>
    </source>
</evidence>
<protein>
    <submittedName>
        <fullName evidence="3">Chemotaxis protein CheX</fullName>
    </submittedName>
</protein>
<dbReference type="Gene3D" id="3.40.1550.10">
    <property type="entry name" value="CheC-like"/>
    <property type="match status" value="1"/>
</dbReference>
<feature type="domain" description="Chemotaxis phosphatase CheX-like" evidence="2">
    <location>
        <begin position="59"/>
        <end position="134"/>
    </location>
</feature>
<accession>A0ABW6JWG9</accession>